<keyword evidence="1" id="KW-0732">Signal</keyword>
<dbReference type="SMART" id="SM00749">
    <property type="entry name" value="BON"/>
    <property type="match status" value="3"/>
</dbReference>
<feature type="domain" description="BON" evidence="2">
    <location>
        <begin position="147"/>
        <end position="214"/>
    </location>
</feature>
<evidence type="ECO:0000313" key="3">
    <source>
        <dbReference type="EMBL" id="CAG9166023.1"/>
    </source>
</evidence>
<keyword evidence="4" id="KW-1185">Reference proteome</keyword>
<dbReference type="Gene3D" id="3.30.1340.30">
    <property type="match status" value="3"/>
</dbReference>
<accession>A0ABN7XY56</accession>
<protein>
    <recommendedName>
        <fullName evidence="2">BON domain-containing protein</fullName>
    </recommendedName>
</protein>
<dbReference type="PANTHER" id="PTHR34606:SF4">
    <property type="entry name" value="OUTER MEMBRANE LIPOPROTEIN DOLP"/>
    <property type="match status" value="1"/>
</dbReference>
<evidence type="ECO:0000313" key="4">
    <source>
        <dbReference type="Proteomes" id="UP000706525"/>
    </source>
</evidence>
<name>A0ABN7XY56_9BURK</name>
<dbReference type="RefSeq" id="WP_223982521.1">
    <property type="nucleotide sequence ID" value="NZ_CAJZAG010000002.1"/>
</dbReference>
<sequence>MRTDEELRKLVHAELAWDPRITSDAIEAEVRQGIVTLSGHVGSYSEKLAVERATERVGGVKGVVVKLNIRHEAQHTDEALALAARSALQWYVHVPAEDLQLEVEDGCVTLRGSVQWGFQRRTAESAVSHIRGVRGVRNEIVVRPKLVPEEVEGKIEGALRRHAEREAQHIKVKASAGVVTLEGKVGTLAERRAAAGAAWSAPGVSEVINHLQVG</sequence>
<dbReference type="InterPro" id="IPR007055">
    <property type="entry name" value="BON_dom"/>
</dbReference>
<gene>
    <name evidence="3" type="ORF">LMG32289_00907</name>
</gene>
<feature type="domain" description="BON" evidence="2">
    <location>
        <begin position="3"/>
        <end position="71"/>
    </location>
</feature>
<dbReference type="PANTHER" id="PTHR34606">
    <property type="entry name" value="BON DOMAIN-CONTAINING PROTEIN"/>
    <property type="match status" value="1"/>
</dbReference>
<organism evidence="3 4">
    <name type="scientific">Cupriavidus pampae</name>
    <dbReference type="NCBI Taxonomy" id="659251"/>
    <lineage>
        <taxon>Bacteria</taxon>
        <taxon>Pseudomonadati</taxon>
        <taxon>Pseudomonadota</taxon>
        <taxon>Betaproteobacteria</taxon>
        <taxon>Burkholderiales</taxon>
        <taxon>Burkholderiaceae</taxon>
        <taxon>Cupriavidus</taxon>
    </lineage>
</organism>
<comment type="caution">
    <text evidence="3">The sequence shown here is derived from an EMBL/GenBank/DDBJ whole genome shotgun (WGS) entry which is preliminary data.</text>
</comment>
<dbReference type="EMBL" id="CAJZAG010000002">
    <property type="protein sequence ID" value="CAG9166023.1"/>
    <property type="molecule type" value="Genomic_DNA"/>
</dbReference>
<dbReference type="Pfam" id="PF04972">
    <property type="entry name" value="BON"/>
    <property type="match status" value="3"/>
</dbReference>
<dbReference type="Proteomes" id="UP000706525">
    <property type="component" value="Unassembled WGS sequence"/>
</dbReference>
<dbReference type="InterPro" id="IPR014004">
    <property type="entry name" value="Transpt-assoc_nodulatn_dom_bac"/>
</dbReference>
<feature type="domain" description="BON" evidence="2">
    <location>
        <begin position="76"/>
        <end position="144"/>
    </location>
</feature>
<dbReference type="InterPro" id="IPR051686">
    <property type="entry name" value="Lipoprotein_DolP"/>
</dbReference>
<reference evidence="3 4" key="1">
    <citation type="submission" date="2021-08" db="EMBL/GenBank/DDBJ databases">
        <authorList>
            <person name="Peeters C."/>
        </authorList>
    </citation>
    <scope>NUCLEOTIDE SEQUENCE [LARGE SCALE GENOMIC DNA]</scope>
    <source>
        <strain evidence="3 4">LMG 32289</strain>
    </source>
</reference>
<evidence type="ECO:0000259" key="2">
    <source>
        <dbReference type="PROSITE" id="PS50914"/>
    </source>
</evidence>
<evidence type="ECO:0000256" key="1">
    <source>
        <dbReference type="ARBA" id="ARBA00022729"/>
    </source>
</evidence>
<proteinExistence type="predicted"/>
<dbReference type="PROSITE" id="PS50914">
    <property type="entry name" value="BON"/>
    <property type="match status" value="3"/>
</dbReference>